<evidence type="ECO:0000256" key="6">
    <source>
        <dbReference type="ARBA" id="ARBA00018569"/>
    </source>
</evidence>
<dbReference type="PANTHER" id="PTHR43725">
    <property type="entry name" value="UDP-GLUCOSE 4-EPIMERASE"/>
    <property type="match status" value="1"/>
</dbReference>
<dbReference type="EC" id="5.1.3.2" evidence="5"/>
<dbReference type="InterPro" id="IPR005886">
    <property type="entry name" value="UDP_G4E"/>
</dbReference>
<dbReference type="EMBL" id="JBEXRX010000073">
    <property type="protein sequence ID" value="MEU0154543.1"/>
    <property type="molecule type" value="Genomic_DNA"/>
</dbReference>
<gene>
    <name evidence="13" type="primary">galE</name>
    <name evidence="13" type="ORF">ABZ071_21995</name>
</gene>
<comment type="caution">
    <text evidence="13">The sequence shown here is derived from an EMBL/GenBank/DDBJ whole genome shotgun (WGS) entry which is preliminary data.</text>
</comment>
<comment type="cofactor">
    <cofactor evidence="2">
        <name>NAD(+)</name>
        <dbReference type="ChEBI" id="CHEBI:57540"/>
    </cofactor>
</comment>
<comment type="similarity">
    <text evidence="4">Belongs to the NAD(P)-dependent epimerase/dehydratase family.</text>
</comment>
<evidence type="ECO:0000256" key="9">
    <source>
        <dbReference type="ARBA" id="ARBA00023277"/>
    </source>
</evidence>
<evidence type="ECO:0000256" key="11">
    <source>
        <dbReference type="ARBA" id="ARBA00033067"/>
    </source>
</evidence>
<dbReference type="Pfam" id="PF01370">
    <property type="entry name" value="Epimerase"/>
    <property type="match status" value="1"/>
</dbReference>
<keyword evidence="7" id="KW-0520">NAD</keyword>
<accession>A0ABV2VP23</accession>
<evidence type="ECO:0000259" key="12">
    <source>
        <dbReference type="Pfam" id="PF01370"/>
    </source>
</evidence>
<organism evidence="13 14">
    <name type="scientific">Micromonospora fulviviridis</name>
    <dbReference type="NCBI Taxonomy" id="47860"/>
    <lineage>
        <taxon>Bacteria</taxon>
        <taxon>Bacillati</taxon>
        <taxon>Actinomycetota</taxon>
        <taxon>Actinomycetes</taxon>
        <taxon>Micromonosporales</taxon>
        <taxon>Micromonosporaceae</taxon>
        <taxon>Micromonospora</taxon>
    </lineage>
</organism>
<dbReference type="Gene3D" id="3.40.50.720">
    <property type="entry name" value="NAD(P)-binding Rossmann-like Domain"/>
    <property type="match status" value="1"/>
</dbReference>
<feature type="domain" description="NAD-dependent epimerase/dehydratase" evidence="12">
    <location>
        <begin position="3"/>
        <end position="246"/>
    </location>
</feature>
<evidence type="ECO:0000256" key="3">
    <source>
        <dbReference type="ARBA" id="ARBA00004947"/>
    </source>
</evidence>
<name>A0ABV2VP23_9ACTN</name>
<evidence type="ECO:0000256" key="7">
    <source>
        <dbReference type="ARBA" id="ARBA00023027"/>
    </source>
</evidence>
<dbReference type="GO" id="GO:0003978">
    <property type="term" value="F:UDP-glucose 4-epimerase activity"/>
    <property type="evidence" value="ECO:0007669"/>
    <property type="project" value="UniProtKB-EC"/>
</dbReference>
<evidence type="ECO:0000256" key="2">
    <source>
        <dbReference type="ARBA" id="ARBA00001911"/>
    </source>
</evidence>
<evidence type="ECO:0000256" key="1">
    <source>
        <dbReference type="ARBA" id="ARBA00000083"/>
    </source>
</evidence>
<dbReference type="Proteomes" id="UP001550348">
    <property type="component" value="Unassembled WGS sequence"/>
</dbReference>
<comment type="catalytic activity">
    <reaction evidence="1">
        <text>UDP-alpha-D-glucose = UDP-alpha-D-galactose</text>
        <dbReference type="Rhea" id="RHEA:22168"/>
        <dbReference type="ChEBI" id="CHEBI:58885"/>
        <dbReference type="ChEBI" id="CHEBI:66914"/>
        <dbReference type="EC" id="5.1.3.2"/>
    </reaction>
</comment>
<dbReference type="Gene3D" id="3.90.25.10">
    <property type="entry name" value="UDP-galactose 4-epimerase, domain 1"/>
    <property type="match status" value="1"/>
</dbReference>
<proteinExistence type="inferred from homology"/>
<dbReference type="SUPFAM" id="SSF51735">
    <property type="entry name" value="NAD(P)-binding Rossmann-fold domains"/>
    <property type="match status" value="1"/>
</dbReference>
<reference evidence="13 14" key="1">
    <citation type="submission" date="2024-06" db="EMBL/GenBank/DDBJ databases">
        <title>The Natural Products Discovery Center: Release of the First 8490 Sequenced Strains for Exploring Actinobacteria Biosynthetic Diversity.</title>
        <authorList>
            <person name="Kalkreuter E."/>
            <person name="Kautsar S.A."/>
            <person name="Yang D."/>
            <person name="Bader C.D."/>
            <person name="Teijaro C.N."/>
            <person name="Fluegel L."/>
            <person name="Davis C.M."/>
            <person name="Simpson J.R."/>
            <person name="Lauterbach L."/>
            <person name="Steele A.D."/>
            <person name="Gui C."/>
            <person name="Meng S."/>
            <person name="Li G."/>
            <person name="Viehrig K."/>
            <person name="Ye F."/>
            <person name="Su P."/>
            <person name="Kiefer A.F."/>
            <person name="Nichols A."/>
            <person name="Cepeda A.J."/>
            <person name="Yan W."/>
            <person name="Fan B."/>
            <person name="Jiang Y."/>
            <person name="Adhikari A."/>
            <person name="Zheng C.-J."/>
            <person name="Schuster L."/>
            <person name="Cowan T.M."/>
            <person name="Smanski M.J."/>
            <person name="Chevrette M.G."/>
            <person name="De Carvalho L.P.S."/>
            <person name="Shen B."/>
        </authorList>
    </citation>
    <scope>NUCLEOTIDE SEQUENCE [LARGE SCALE GENOMIC DNA]</scope>
    <source>
        <strain evidence="13 14">NPDC006286</strain>
    </source>
</reference>
<dbReference type="InterPro" id="IPR036291">
    <property type="entry name" value="NAD(P)-bd_dom_sf"/>
</dbReference>
<protein>
    <recommendedName>
        <fullName evidence="6">UDP-glucose 4-epimerase</fullName>
        <ecNumber evidence="5">5.1.3.2</ecNumber>
    </recommendedName>
    <alternativeName>
        <fullName evidence="11">Galactowaldenase</fullName>
    </alternativeName>
    <alternativeName>
        <fullName evidence="10">UDP-galactose 4-epimerase</fullName>
    </alternativeName>
</protein>
<evidence type="ECO:0000256" key="4">
    <source>
        <dbReference type="ARBA" id="ARBA00007637"/>
    </source>
</evidence>
<keyword evidence="9" id="KW-0119">Carbohydrate metabolism</keyword>
<keyword evidence="14" id="KW-1185">Reference proteome</keyword>
<keyword evidence="8 13" id="KW-0413">Isomerase</keyword>
<dbReference type="NCBIfam" id="TIGR01179">
    <property type="entry name" value="galE"/>
    <property type="match status" value="1"/>
</dbReference>
<evidence type="ECO:0000313" key="13">
    <source>
        <dbReference type="EMBL" id="MEU0154543.1"/>
    </source>
</evidence>
<evidence type="ECO:0000313" key="14">
    <source>
        <dbReference type="Proteomes" id="UP001550348"/>
    </source>
</evidence>
<sequence length="347" mass="37746">MKVLIAGGAGFIGSTIASACLDAGITPVILDNLSTGRAEFVEDRIFYRGDIADRAVLDRIFAEHPDIEAAVHCAALIVVPESVEHPLRYYRENVGKTVEFLDGLVANGCERFLFSSSAAIYQPGEDFAVDETSPVAATSPYGESKAMVERVLADSARAYPLRVVSLRYFNPVGADPKMRTGLQLARPSHVLGKMIEAARTGSIFQLTGTDWPTRDGSGIRDYVHVWDLAQAHVEALRRFDAVLDGDRRYEVINLGTGNGTTVRELLDAFHTVLGRPITTVVSPRRPGDSAGTYTRSDRARRLLGWEPTLSLAEGIQHSLQWAELRDSVLGPADDAQLTSAGRVPSPR</sequence>
<dbReference type="InterPro" id="IPR001509">
    <property type="entry name" value="Epimerase_deHydtase"/>
</dbReference>
<dbReference type="PANTHER" id="PTHR43725:SF53">
    <property type="entry name" value="UDP-ARABINOSE 4-EPIMERASE 1"/>
    <property type="match status" value="1"/>
</dbReference>
<evidence type="ECO:0000256" key="5">
    <source>
        <dbReference type="ARBA" id="ARBA00013189"/>
    </source>
</evidence>
<evidence type="ECO:0000256" key="8">
    <source>
        <dbReference type="ARBA" id="ARBA00023235"/>
    </source>
</evidence>
<comment type="pathway">
    <text evidence="3">Carbohydrate metabolism; galactose metabolism.</text>
</comment>
<dbReference type="RefSeq" id="WP_355666232.1">
    <property type="nucleotide sequence ID" value="NZ_JBEXRX010000073.1"/>
</dbReference>
<evidence type="ECO:0000256" key="10">
    <source>
        <dbReference type="ARBA" id="ARBA00031367"/>
    </source>
</evidence>
<dbReference type="PROSITE" id="PS51257">
    <property type="entry name" value="PROKAR_LIPOPROTEIN"/>
    <property type="match status" value="1"/>
</dbReference>